<dbReference type="Proteomes" id="UP000050398">
    <property type="component" value="Unassembled WGS sequence"/>
</dbReference>
<keyword evidence="2" id="KW-0808">Transferase</keyword>
<proteinExistence type="predicted"/>
<dbReference type="CDD" id="cd04301">
    <property type="entry name" value="NAT_SF"/>
    <property type="match status" value="1"/>
</dbReference>
<evidence type="ECO:0000313" key="3">
    <source>
        <dbReference type="Proteomes" id="UP000050398"/>
    </source>
</evidence>
<feature type="domain" description="N-acetyltransferase" evidence="1">
    <location>
        <begin position="131"/>
        <end position="263"/>
    </location>
</feature>
<dbReference type="InterPro" id="IPR027365">
    <property type="entry name" value="GNAT_acetyltra_YdfB-like"/>
</dbReference>
<name>A0A0P6W0K0_9BACI</name>
<dbReference type="AlphaFoldDB" id="A0A0P6W0K0"/>
<dbReference type="OrthoDB" id="248489at2"/>
<dbReference type="Pfam" id="PF12746">
    <property type="entry name" value="GNAT_acetyltran"/>
    <property type="match status" value="1"/>
</dbReference>
<dbReference type="RefSeq" id="WP_060672915.1">
    <property type="nucleotide sequence ID" value="NZ_LIXZ01000009.1"/>
</dbReference>
<comment type="caution">
    <text evidence="2">The sequence shown here is derived from an EMBL/GenBank/DDBJ whole genome shotgun (WGS) entry which is preliminary data.</text>
</comment>
<dbReference type="eggNOG" id="COG3393">
    <property type="taxonomic scope" value="Bacteria"/>
</dbReference>
<accession>A0A0P6W0K0</accession>
<evidence type="ECO:0000313" key="2">
    <source>
        <dbReference type="EMBL" id="KPL59104.1"/>
    </source>
</evidence>
<organism evidence="2 3">
    <name type="scientific">Rossellomorea vietnamensis</name>
    <dbReference type="NCBI Taxonomy" id="218284"/>
    <lineage>
        <taxon>Bacteria</taxon>
        <taxon>Bacillati</taxon>
        <taxon>Bacillota</taxon>
        <taxon>Bacilli</taxon>
        <taxon>Bacillales</taxon>
        <taxon>Bacillaceae</taxon>
        <taxon>Rossellomorea</taxon>
    </lineage>
</organism>
<gene>
    <name evidence="2" type="ORF">AM506_12970</name>
</gene>
<dbReference type="InterPro" id="IPR000182">
    <property type="entry name" value="GNAT_dom"/>
</dbReference>
<dbReference type="PROSITE" id="PS51186">
    <property type="entry name" value="GNAT"/>
    <property type="match status" value="1"/>
</dbReference>
<dbReference type="SUPFAM" id="SSF55729">
    <property type="entry name" value="Acyl-CoA N-acyltransferases (Nat)"/>
    <property type="match status" value="1"/>
</dbReference>
<dbReference type="PATRIC" id="fig|218284.4.peg.4323"/>
<reference evidence="2 3" key="1">
    <citation type="submission" date="2015-08" db="EMBL/GenBank/DDBJ databases">
        <title>Draft Genome Sequence of Bacillus vietnamensis UCD-SED5.</title>
        <authorList>
            <person name="Lee R.D."/>
            <person name="Jospin G."/>
            <person name="Lang J.M."/>
            <person name="Coil D.A."/>
            <person name="Eisen J.A."/>
        </authorList>
    </citation>
    <scope>NUCLEOTIDE SEQUENCE [LARGE SCALE GENOMIC DNA]</scope>
    <source>
        <strain evidence="2 3">UCD-SED5</strain>
    </source>
</reference>
<evidence type="ECO:0000259" key="1">
    <source>
        <dbReference type="PROSITE" id="PS51186"/>
    </source>
</evidence>
<dbReference type="InterPro" id="IPR016181">
    <property type="entry name" value="Acyl_CoA_acyltransferase"/>
</dbReference>
<dbReference type="GO" id="GO:0016747">
    <property type="term" value="F:acyltransferase activity, transferring groups other than amino-acyl groups"/>
    <property type="evidence" value="ECO:0007669"/>
    <property type="project" value="InterPro"/>
</dbReference>
<dbReference type="Gene3D" id="3.40.630.30">
    <property type="match status" value="1"/>
</dbReference>
<protein>
    <submittedName>
        <fullName evidence="2">GNAT family acetyltransferase</fullName>
    </submittedName>
</protein>
<dbReference type="EMBL" id="LIXZ01000009">
    <property type="protein sequence ID" value="KPL59104.1"/>
    <property type="molecule type" value="Genomic_DNA"/>
</dbReference>
<sequence length="263" mass="29979">MIRQLTEKDHAICQQLIQQQPAENLFIIGDIEAFGYEQDFQKIWGDFDDEGNLRGILLKYRENFIPFSMGDFDAEGFAAIINGTEDYSIVSGLKQIVTEVEPFLSRKIDSKRHMYYAKCDNTSSMDDHDLPHVKEATITDLPQLVELLNAIPEFSGGSFTVDKRRHGMVKGVARSYFVEQDGKFVSSASTTAENSMSAMIVAVCTHPQYKKKGYATECMTKLCRDVLNEGKELCLFYDNPEAGKIYKRIGFKDIGYWSMYKFK</sequence>